<keyword evidence="2" id="KW-0328">Glycosyltransferase</keyword>
<dbReference type="SUPFAM" id="SSF53448">
    <property type="entry name" value="Nucleotide-diphospho-sugar transferases"/>
    <property type="match status" value="1"/>
</dbReference>
<sequence length="415" mass="46784">MEIGFEICKWITIVLTIITAPITLWTVVTTLMGLRKPKELKKLEEKQHRFAILICARNEENVIGNLIGSLEKQKYPRDKYQVFVIADNCTDSTAQVARDNGAIVYERFNAEQRGKGFALHFGIDKLQENHSQDIDAICVFDADNLAAPDFLVEMNHALCSGADVALGYRDSKNVHDSWISEVYSIYWLMLMRFYYTSRHTMNLSSMVGGTGFAFKLAALGEEGWNTKSLTEDVEFSIQQICKGNKILPARKAVFYDEQPSTLDVSLKQRFRWMIGGLQCIPLYFSTIMKSVFGGNKKALDLAWYILFIPATGLAIPLNVVAVVGMMLNPVLSAWALPVMGITMAFGYLLAVIVAFLTLRLENKDARSMKRGIWLYPIFMFTMMCVALAALIHPRTEWVPIVHNSKYTIDDVNIAG</sequence>
<feature type="transmembrane region" description="Helical" evidence="4">
    <location>
        <begin position="304"/>
        <end position="327"/>
    </location>
</feature>
<dbReference type="Pfam" id="PF13641">
    <property type="entry name" value="Glyco_tranf_2_3"/>
    <property type="match status" value="1"/>
</dbReference>
<feature type="transmembrane region" description="Helical" evidence="4">
    <location>
        <begin position="12"/>
        <end position="34"/>
    </location>
</feature>
<keyword evidence="3" id="KW-0808">Transferase</keyword>
<dbReference type="OrthoDB" id="9797391at2"/>
<accession>A0A0M2NJY6</accession>
<dbReference type="STRING" id="270498.CHK_1683"/>
<evidence type="ECO:0000256" key="4">
    <source>
        <dbReference type="SAM" id="Phobius"/>
    </source>
</evidence>
<feature type="transmembrane region" description="Helical" evidence="4">
    <location>
        <begin position="333"/>
        <end position="360"/>
    </location>
</feature>
<dbReference type="CDD" id="cd06438">
    <property type="entry name" value="EpsO_like"/>
    <property type="match status" value="1"/>
</dbReference>
<feature type="transmembrane region" description="Helical" evidence="4">
    <location>
        <begin position="272"/>
        <end position="292"/>
    </location>
</feature>
<dbReference type="InterPro" id="IPR029044">
    <property type="entry name" value="Nucleotide-diphossugar_trans"/>
</dbReference>
<organism evidence="5 6">
    <name type="scientific">Christensenella hongkongensis</name>
    <dbReference type="NCBI Taxonomy" id="270498"/>
    <lineage>
        <taxon>Bacteria</taxon>
        <taxon>Bacillati</taxon>
        <taxon>Bacillota</taxon>
        <taxon>Clostridia</taxon>
        <taxon>Christensenellales</taxon>
        <taxon>Christensenellaceae</taxon>
        <taxon>Christensenella</taxon>
    </lineage>
</organism>
<dbReference type="GO" id="GO:0016757">
    <property type="term" value="F:glycosyltransferase activity"/>
    <property type="evidence" value="ECO:0007669"/>
    <property type="project" value="UniProtKB-KW"/>
</dbReference>
<evidence type="ECO:0008006" key="7">
    <source>
        <dbReference type="Google" id="ProtNLM"/>
    </source>
</evidence>
<reference evidence="5 6" key="1">
    <citation type="submission" date="2015-04" db="EMBL/GenBank/DDBJ databases">
        <title>Draft genome sequence of bacteremic isolate Catabacter hongkongensis type strain HKU16T.</title>
        <authorList>
            <person name="Lau S.K."/>
            <person name="Teng J.L."/>
            <person name="Huang Y."/>
            <person name="Curreem S.O."/>
            <person name="Tsui S.K."/>
            <person name="Woo P.C."/>
        </authorList>
    </citation>
    <scope>NUCLEOTIDE SEQUENCE [LARGE SCALE GENOMIC DNA]</scope>
    <source>
        <strain evidence="5 6">HKU16</strain>
    </source>
</reference>
<feature type="transmembrane region" description="Helical" evidence="4">
    <location>
        <begin position="372"/>
        <end position="391"/>
    </location>
</feature>
<gene>
    <name evidence="5" type="ORF">CHK_1683</name>
</gene>
<evidence type="ECO:0000256" key="3">
    <source>
        <dbReference type="ARBA" id="ARBA00022679"/>
    </source>
</evidence>
<proteinExistence type="inferred from homology"/>
<evidence type="ECO:0000256" key="2">
    <source>
        <dbReference type="ARBA" id="ARBA00022676"/>
    </source>
</evidence>
<evidence type="ECO:0000313" key="5">
    <source>
        <dbReference type="EMBL" id="KKI50757.1"/>
    </source>
</evidence>
<dbReference type="PANTHER" id="PTHR43630">
    <property type="entry name" value="POLY-BETA-1,6-N-ACETYL-D-GLUCOSAMINE SYNTHASE"/>
    <property type="match status" value="1"/>
</dbReference>
<dbReference type="RefSeq" id="WP_052740456.1">
    <property type="nucleotide sequence ID" value="NZ_LAYJ01000101.1"/>
</dbReference>
<keyword evidence="6" id="KW-1185">Reference proteome</keyword>
<keyword evidence="4" id="KW-0812">Transmembrane</keyword>
<evidence type="ECO:0000256" key="1">
    <source>
        <dbReference type="ARBA" id="ARBA00006739"/>
    </source>
</evidence>
<comment type="caution">
    <text evidence="5">The sequence shown here is derived from an EMBL/GenBank/DDBJ whole genome shotgun (WGS) entry which is preliminary data.</text>
</comment>
<dbReference type="Proteomes" id="UP000034076">
    <property type="component" value="Unassembled WGS sequence"/>
</dbReference>
<keyword evidence="4" id="KW-1133">Transmembrane helix</keyword>
<evidence type="ECO:0000313" key="6">
    <source>
        <dbReference type="Proteomes" id="UP000034076"/>
    </source>
</evidence>
<comment type="similarity">
    <text evidence="1">Belongs to the glycosyltransferase 2 family.</text>
</comment>
<dbReference type="PANTHER" id="PTHR43630:SF1">
    <property type="entry name" value="POLY-BETA-1,6-N-ACETYL-D-GLUCOSAMINE SYNTHASE"/>
    <property type="match status" value="1"/>
</dbReference>
<keyword evidence="4" id="KW-0472">Membrane</keyword>
<protein>
    <recommendedName>
        <fullName evidence="7">Glycosyltransferase</fullName>
    </recommendedName>
</protein>
<dbReference type="EMBL" id="LAYJ01000101">
    <property type="protein sequence ID" value="KKI50757.1"/>
    <property type="molecule type" value="Genomic_DNA"/>
</dbReference>
<name>A0A0M2NJY6_9FIRM</name>
<dbReference type="AlphaFoldDB" id="A0A0M2NJY6"/>
<dbReference type="Gene3D" id="3.90.550.10">
    <property type="entry name" value="Spore Coat Polysaccharide Biosynthesis Protein SpsA, Chain A"/>
    <property type="match status" value="1"/>
</dbReference>
<dbReference type="PATRIC" id="fig|270498.16.peg.2747"/>